<evidence type="ECO:0000313" key="2">
    <source>
        <dbReference type="EMBL" id="GIY87447.1"/>
    </source>
</evidence>
<protein>
    <submittedName>
        <fullName evidence="2">Uncharacterized protein</fullName>
    </submittedName>
</protein>
<organism evidence="2 3">
    <name type="scientific">Caerostris darwini</name>
    <dbReference type="NCBI Taxonomy" id="1538125"/>
    <lineage>
        <taxon>Eukaryota</taxon>
        <taxon>Metazoa</taxon>
        <taxon>Ecdysozoa</taxon>
        <taxon>Arthropoda</taxon>
        <taxon>Chelicerata</taxon>
        <taxon>Arachnida</taxon>
        <taxon>Araneae</taxon>
        <taxon>Araneomorphae</taxon>
        <taxon>Entelegynae</taxon>
        <taxon>Araneoidea</taxon>
        <taxon>Araneidae</taxon>
        <taxon>Caerostris</taxon>
    </lineage>
</organism>
<dbReference type="AlphaFoldDB" id="A0AAV4WXC5"/>
<gene>
    <name evidence="2" type="ORF">CDAR_320831</name>
</gene>
<reference evidence="2 3" key="1">
    <citation type="submission" date="2021-06" db="EMBL/GenBank/DDBJ databases">
        <title>Caerostris darwini draft genome.</title>
        <authorList>
            <person name="Kono N."/>
            <person name="Arakawa K."/>
        </authorList>
    </citation>
    <scope>NUCLEOTIDE SEQUENCE [LARGE SCALE GENOMIC DNA]</scope>
</reference>
<comment type="caution">
    <text evidence="2">The sequence shown here is derived from an EMBL/GenBank/DDBJ whole genome shotgun (WGS) entry which is preliminary data.</text>
</comment>
<keyword evidence="3" id="KW-1185">Reference proteome</keyword>
<dbReference type="Proteomes" id="UP001054837">
    <property type="component" value="Unassembled WGS sequence"/>
</dbReference>
<feature type="compositionally biased region" description="Polar residues" evidence="1">
    <location>
        <begin position="110"/>
        <end position="123"/>
    </location>
</feature>
<sequence length="123" mass="13569">MTCSPKTSAVSPSKENKKASSKSLILRNYYRQAFVPKEERRGKKGRKNTPAPPPKEFTARAHSTLSDEEPTDHVRSITETPLLERAYGGDIFRSTFATTPSSRVHGCSNVPPSVLNTGSYSRT</sequence>
<proteinExistence type="predicted"/>
<name>A0AAV4WXC5_9ARAC</name>
<accession>A0AAV4WXC5</accession>
<evidence type="ECO:0000313" key="3">
    <source>
        <dbReference type="Proteomes" id="UP001054837"/>
    </source>
</evidence>
<feature type="region of interest" description="Disordered" evidence="1">
    <location>
        <begin position="1"/>
        <end position="81"/>
    </location>
</feature>
<feature type="region of interest" description="Disordered" evidence="1">
    <location>
        <begin position="99"/>
        <end position="123"/>
    </location>
</feature>
<evidence type="ECO:0000256" key="1">
    <source>
        <dbReference type="SAM" id="MobiDB-lite"/>
    </source>
</evidence>
<dbReference type="EMBL" id="BPLQ01015341">
    <property type="protein sequence ID" value="GIY87447.1"/>
    <property type="molecule type" value="Genomic_DNA"/>
</dbReference>
<feature type="compositionally biased region" description="Polar residues" evidence="1">
    <location>
        <begin position="1"/>
        <end position="13"/>
    </location>
</feature>